<reference evidence="4 5" key="1">
    <citation type="submission" date="2019-02" db="EMBL/GenBank/DDBJ databases">
        <title>Deep-cultivation of Planctomycetes and their phenomic and genomic characterization uncovers novel biology.</title>
        <authorList>
            <person name="Wiegand S."/>
            <person name="Jogler M."/>
            <person name="Boedeker C."/>
            <person name="Pinto D."/>
            <person name="Vollmers J."/>
            <person name="Rivas-Marin E."/>
            <person name="Kohn T."/>
            <person name="Peeters S.H."/>
            <person name="Heuer A."/>
            <person name="Rast P."/>
            <person name="Oberbeckmann S."/>
            <person name="Bunk B."/>
            <person name="Jeske O."/>
            <person name="Meyerdierks A."/>
            <person name="Storesund J.E."/>
            <person name="Kallscheuer N."/>
            <person name="Luecker S."/>
            <person name="Lage O.M."/>
            <person name="Pohl T."/>
            <person name="Merkel B.J."/>
            <person name="Hornburger P."/>
            <person name="Mueller R.-W."/>
            <person name="Bruemmer F."/>
            <person name="Labrenz M."/>
            <person name="Spormann A.M."/>
            <person name="Op Den Camp H."/>
            <person name="Overmann J."/>
            <person name="Amann R."/>
            <person name="Jetten M.S.M."/>
            <person name="Mascher T."/>
            <person name="Medema M.H."/>
            <person name="Devos D.P."/>
            <person name="Kaster A.-K."/>
            <person name="Ovreas L."/>
            <person name="Rohde M."/>
            <person name="Galperin M.Y."/>
            <person name="Jogler C."/>
        </authorList>
    </citation>
    <scope>NUCLEOTIDE SEQUENCE [LARGE SCALE GENOMIC DNA]</scope>
    <source>
        <strain evidence="4 5">KOR42</strain>
    </source>
</reference>
<evidence type="ECO:0000256" key="1">
    <source>
        <dbReference type="SAM" id="MobiDB-lite"/>
    </source>
</evidence>
<keyword evidence="5" id="KW-1185">Reference proteome</keyword>
<dbReference type="Proteomes" id="UP000317243">
    <property type="component" value="Unassembled WGS sequence"/>
</dbReference>
<evidence type="ECO:0000259" key="3">
    <source>
        <dbReference type="Pfam" id="PF07596"/>
    </source>
</evidence>
<organism evidence="4 5">
    <name type="scientific">Thalassoglobus neptunius</name>
    <dbReference type="NCBI Taxonomy" id="1938619"/>
    <lineage>
        <taxon>Bacteria</taxon>
        <taxon>Pseudomonadati</taxon>
        <taxon>Planctomycetota</taxon>
        <taxon>Planctomycetia</taxon>
        <taxon>Planctomycetales</taxon>
        <taxon>Planctomycetaceae</taxon>
        <taxon>Thalassoglobus</taxon>
    </lineage>
</organism>
<evidence type="ECO:0000313" key="5">
    <source>
        <dbReference type="Proteomes" id="UP000317243"/>
    </source>
</evidence>
<dbReference type="RefSeq" id="WP_146512027.1">
    <property type="nucleotide sequence ID" value="NZ_SIHI01000040.1"/>
</dbReference>
<feature type="domain" description="DUF1559" evidence="3">
    <location>
        <begin position="35"/>
        <end position="318"/>
    </location>
</feature>
<dbReference type="NCBIfam" id="TIGR04294">
    <property type="entry name" value="pre_pil_HX9DG"/>
    <property type="match status" value="1"/>
</dbReference>
<comment type="caution">
    <text evidence="4">The sequence shown here is derived from an EMBL/GenBank/DDBJ whole genome shotgun (WGS) entry which is preliminary data.</text>
</comment>
<gene>
    <name evidence="4" type="ORF">KOR42_46950</name>
</gene>
<keyword evidence="2" id="KW-0812">Transmembrane</keyword>
<dbReference type="Gene3D" id="3.30.700.10">
    <property type="entry name" value="Glycoprotein, Type 4 Pilin"/>
    <property type="match status" value="1"/>
</dbReference>
<name>A0A5C5VVA5_9PLAN</name>
<dbReference type="InterPro" id="IPR011453">
    <property type="entry name" value="DUF1559"/>
</dbReference>
<dbReference type="PANTHER" id="PTHR30093:SF2">
    <property type="entry name" value="TYPE II SECRETION SYSTEM PROTEIN H"/>
    <property type="match status" value="1"/>
</dbReference>
<dbReference type="AlphaFoldDB" id="A0A5C5VVA5"/>
<sequence length="336" mass="37091">MLTLKSRRNGFTLIELLVVIAIIAILISLLLPAVQQAREAARRTQCKNNMKQLGLAIHNYHDVYSMLPGNIVMTADDQRNASWVTMILPYIDQAAAYNQIIWEGTDWTMQSGANLNWDIMQQTRVSSFNCPSSDLPTTRQQTTNGQTQALPDAPEDIRYQVMDYSGVSGGYWKPETTTVPSGGVWTGYGWDHQVGAIINMNGDTQPIRIAMFLDGTTNTIAIGEHSSYTIRDSDGADVDARPSNWAGGFWGAGPANHAWLGWSLNITVPRYQINYNGPGYGHDIPYGGHTGFRSNHTGGVQVTLADGSVRFLSENIDFDTLLALSIRNDRTVISEF</sequence>
<dbReference type="PANTHER" id="PTHR30093">
    <property type="entry name" value="GENERAL SECRETION PATHWAY PROTEIN G"/>
    <property type="match status" value="1"/>
</dbReference>
<protein>
    <submittedName>
        <fullName evidence="4">Putative major pilin subunit</fullName>
    </submittedName>
</protein>
<dbReference type="OrthoDB" id="280382at2"/>
<evidence type="ECO:0000313" key="4">
    <source>
        <dbReference type="EMBL" id="TWT42586.1"/>
    </source>
</evidence>
<dbReference type="EMBL" id="SIHI01000040">
    <property type="protein sequence ID" value="TWT42586.1"/>
    <property type="molecule type" value="Genomic_DNA"/>
</dbReference>
<accession>A0A5C5VVA5</accession>
<feature type="transmembrane region" description="Helical" evidence="2">
    <location>
        <begin position="12"/>
        <end position="34"/>
    </location>
</feature>
<dbReference type="InterPro" id="IPR027558">
    <property type="entry name" value="Pre_pil_HX9DG_C"/>
</dbReference>
<feature type="compositionally biased region" description="Low complexity" evidence="1">
    <location>
        <begin position="137"/>
        <end position="148"/>
    </location>
</feature>
<proteinExistence type="predicted"/>
<keyword evidence="2" id="KW-1133">Transmembrane helix</keyword>
<keyword evidence="2" id="KW-0472">Membrane</keyword>
<dbReference type="InterPro" id="IPR012902">
    <property type="entry name" value="N_methyl_site"/>
</dbReference>
<feature type="region of interest" description="Disordered" evidence="1">
    <location>
        <begin position="130"/>
        <end position="149"/>
    </location>
</feature>
<dbReference type="SUPFAM" id="SSF54523">
    <property type="entry name" value="Pili subunits"/>
    <property type="match status" value="1"/>
</dbReference>
<dbReference type="InterPro" id="IPR045584">
    <property type="entry name" value="Pilin-like"/>
</dbReference>
<evidence type="ECO:0000256" key="2">
    <source>
        <dbReference type="SAM" id="Phobius"/>
    </source>
</evidence>
<dbReference type="NCBIfam" id="TIGR02532">
    <property type="entry name" value="IV_pilin_GFxxxE"/>
    <property type="match status" value="1"/>
</dbReference>
<dbReference type="Pfam" id="PF07963">
    <property type="entry name" value="N_methyl"/>
    <property type="match status" value="1"/>
</dbReference>
<dbReference type="Pfam" id="PF07596">
    <property type="entry name" value="SBP_bac_10"/>
    <property type="match status" value="1"/>
</dbReference>